<feature type="region of interest" description="Disordered" evidence="8">
    <location>
        <begin position="127"/>
        <end position="147"/>
    </location>
</feature>
<evidence type="ECO:0000256" key="9">
    <source>
        <dbReference type="SAM" id="Phobius"/>
    </source>
</evidence>
<dbReference type="EMBL" id="JALLBG020000172">
    <property type="protein sequence ID" value="KAL3760744.1"/>
    <property type="molecule type" value="Genomic_DNA"/>
</dbReference>
<dbReference type="PANTHER" id="PTHR43066">
    <property type="entry name" value="RHOMBOID-RELATED PROTEIN"/>
    <property type="match status" value="1"/>
</dbReference>
<dbReference type="Pfam" id="PF01694">
    <property type="entry name" value="Rhomboid"/>
    <property type="match status" value="1"/>
</dbReference>
<evidence type="ECO:0000256" key="4">
    <source>
        <dbReference type="ARBA" id="ARBA00022692"/>
    </source>
</evidence>
<evidence type="ECO:0000256" key="8">
    <source>
        <dbReference type="SAM" id="MobiDB-lite"/>
    </source>
</evidence>
<dbReference type="InterPro" id="IPR035952">
    <property type="entry name" value="Rhomboid-like_sf"/>
</dbReference>
<accession>A0ABD3M9P6</accession>
<dbReference type="Proteomes" id="UP001530293">
    <property type="component" value="Unassembled WGS sequence"/>
</dbReference>
<evidence type="ECO:0000256" key="5">
    <source>
        <dbReference type="ARBA" id="ARBA00022801"/>
    </source>
</evidence>
<dbReference type="Gene3D" id="1.20.1540.10">
    <property type="entry name" value="Rhomboid-like"/>
    <property type="match status" value="1"/>
</dbReference>
<dbReference type="AlphaFoldDB" id="A0ABD3M9P6"/>
<feature type="domain" description="Peptidase S54 rhomboid" evidence="10">
    <location>
        <begin position="354"/>
        <end position="542"/>
    </location>
</feature>
<evidence type="ECO:0000256" key="3">
    <source>
        <dbReference type="ARBA" id="ARBA00022670"/>
    </source>
</evidence>
<evidence type="ECO:0000313" key="11">
    <source>
        <dbReference type="EMBL" id="KAL3760744.1"/>
    </source>
</evidence>
<dbReference type="GO" id="GO:0008233">
    <property type="term" value="F:peptidase activity"/>
    <property type="evidence" value="ECO:0007669"/>
    <property type="project" value="UniProtKB-KW"/>
</dbReference>
<keyword evidence="4 9" id="KW-0812">Transmembrane</keyword>
<feature type="transmembrane region" description="Helical" evidence="9">
    <location>
        <begin position="650"/>
        <end position="670"/>
    </location>
</feature>
<evidence type="ECO:0000259" key="10">
    <source>
        <dbReference type="Pfam" id="PF01694"/>
    </source>
</evidence>
<evidence type="ECO:0000313" key="12">
    <source>
        <dbReference type="Proteomes" id="UP001530293"/>
    </source>
</evidence>
<comment type="subcellular location">
    <subcellularLocation>
        <location evidence="1">Membrane</location>
        <topology evidence="1">Multi-pass membrane protein</topology>
    </subcellularLocation>
</comment>
<comment type="caution">
    <text evidence="11">The sequence shown here is derived from an EMBL/GenBank/DDBJ whole genome shotgun (WGS) entry which is preliminary data.</text>
</comment>
<keyword evidence="12" id="KW-1185">Reference proteome</keyword>
<evidence type="ECO:0000256" key="7">
    <source>
        <dbReference type="ARBA" id="ARBA00023136"/>
    </source>
</evidence>
<gene>
    <name evidence="11" type="ORF">ACHAWU_003652</name>
</gene>
<feature type="transmembrane region" description="Helical" evidence="9">
    <location>
        <begin position="6"/>
        <end position="32"/>
    </location>
</feature>
<feature type="region of interest" description="Disordered" evidence="8">
    <location>
        <begin position="603"/>
        <end position="628"/>
    </location>
</feature>
<feature type="transmembrane region" description="Helical" evidence="9">
    <location>
        <begin position="720"/>
        <end position="745"/>
    </location>
</feature>
<feature type="transmembrane region" description="Helical" evidence="9">
    <location>
        <begin position="757"/>
        <end position="778"/>
    </location>
</feature>
<feature type="transmembrane region" description="Helical" evidence="9">
    <location>
        <begin position="550"/>
        <end position="567"/>
    </location>
</feature>
<comment type="similarity">
    <text evidence="2">Belongs to the peptidase S54 family.</text>
</comment>
<feature type="transmembrane region" description="Helical" evidence="9">
    <location>
        <begin position="398"/>
        <end position="419"/>
    </location>
</feature>
<keyword evidence="5" id="KW-0378">Hydrolase</keyword>
<protein>
    <recommendedName>
        <fullName evidence="10">Peptidase S54 rhomboid domain-containing protein</fullName>
    </recommendedName>
</protein>
<dbReference type="GO" id="GO:0016020">
    <property type="term" value="C:membrane"/>
    <property type="evidence" value="ECO:0007669"/>
    <property type="project" value="UniProtKB-SubCell"/>
</dbReference>
<name>A0ABD3M9P6_9STRA</name>
<keyword evidence="6 9" id="KW-1133">Transmembrane helix</keyword>
<organism evidence="11 12">
    <name type="scientific">Discostella pseudostelligera</name>
    <dbReference type="NCBI Taxonomy" id="259834"/>
    <lineage>
        <taxon>Eukaryota</taxon>
        <taxon>Sar</taxon>
        <taxon>Stramenopiles</taxon>
        <taxon>Ochrophyta</taxon>
        <taxon>Bacillariophyta</taxon>
        <taxon>Coscinodiscophyceae</taxon>
        <taxon>Thalassiosirophycidae</taxon>
        <taxon>Stephanodiscales</taxon>
        <taxon>Stephanodiscaceae</taxon>
        <taxon>Discostella</taxon>
    </lineage>
</organism>
<dbReference type="SUPFAM" id="SSF144091">
    <property type="entry name" value="Rhomboid-like"/>
    <property type="match status" value="1"/>
</dbReference>
<keyword evidence="3" id="KW-0645">Protease</keyword>
<evidence type="ECO:0000256" key="2">
    <source>
        <dbReference type="ARBA" id="ARBA00009045"/>
    </source>
</evidence>
<keyword evidence="7 9" id="KW-0472">Membrane</keyword>
<dbReference type="PANTHER" id="PTHR43066:SF1">
    <property type="entry name" value="RHOMBOID PROTEIN 2"/>
    <property type="match status" value="1"/>
</dbReference>
<reference evidence="11 12" key="1">
    <citation type="submission" date="2024-10" db="EMBL/GenBank/DDBJ databases">
        <title>Updated reference genomes for cyclostephanoid diatoms.</title>
        <authorList>
            <person name="Roberts W.R."/>
            <person name="Alverson A.J."/>
        </authorList>
    </citation>
    <scope>NUCLEOTIDE SEQUENCE [LARGE SCALE GENOMIC DNA]</scope>
    <source>
        <strain evidence="11 12">AJA232-27</strain>
    </source>
</reference>
<proteinExistence type="inferred from homology"/>
<evidence type="ECO:0000256" key="6">
    <source>
        <dbReference type="ARBA" id="ARBA00022989"/>
    </source>
</evidence>
<dbReference type="GO" id="GO:0006508">
    <property type="term" value="P:proteolysis"/>
    <property type="evidence" value="ECO:0007669"/>
    <property type="project" value="UniProtKB-KW"/>
</dbReference>
<dbReference type="InterPro" id="IPR022764">
    <property type="entry name" value="Peptidase_S54_rhomboid_dom"/>
</dbReference>
<feature type="compositionally biased region" description="Low complexity" evidence="8">
    <location>
        <begin position="127"/>
        <end position="145"/>
    </location>
</feature>
<feature type="transmembrane region" description="Helical" evidence="9">
    <location>
        <begin position="312"/>
        <end position="334"/>
    </location>
</feature>
<evidence type="ECO:0000256" key="1">
    <source>
        <dbReference type="ARBA" id="ARBA00004141"/>
    </source>
</evidence>
<feature type="transmembrane region" description="Helical" evidence="9">
    <location>
        <begin position="676"/>
        <end position="700"/>
    </location>
</feature>
<feature type="transmembrane region" description="Helical" evidence="9">
    <location>
        <begin position="526"/>
        <end position="544"/>
    </location>
</feature>
<sequence>MSAPSLYYYLWQVSFLKLLSLILLLPFVITYYHLQYYAYRRNEYCFVGRGEVVFQPLSSAATAAAEFSGGDIVDNRLRGDSMTQTSLSLVDGNNFGDDSNSALFGIYAPTISAAELRQKKKKQNQLINQRQFRQTHTTSGPSTTTRPILSWFINGGAGGGKWPSVTQLSAMISSSSSATQSSKQHVIAIVETNDGEKRWCLQSSVKSTTTTNLSSSSISSMEKSYCSDPLIPPDDDEDTSTIYMHPPSGIWKSSFTSSSSSNNVPTTLSSASHIVVSCPSPPTIFDSNANNRRSGGKNNKIQNERQNQNLQFLLNQPATSLLLLLNIGLAFHYWNHHVSPSSVCKRYTNIVDGHEWWRGLSGATAHFEPLHIGFNAMSLHSLGRELEGERGLYGSIPFLVYNIALIVCTTMVMMGMVYARLWYIRRKLDATNSSNGNNTASALLRTHYQELHDRLRETSTVGYSAVLFAWMVVSTMERTQPTCPIPFFSDVCFETHSVPGLPSLKFNVAPVASLFVAQFIMPRASFMGHLAGIVCGFCLHWGWFMPPLEVCSPNVLIGGVFLIGLVWRRRVIPVKPLLLAAISDEEGCAEHEDYLRSLLADGEDGETEGEEDGTHSSHNQNGNGSMIDRVAMGKKKKREREMNQARQKQMTLIFIRNLIGVVSFASLLVFDWNSSLSLAQCTLLAYFVFGTQSSMLVWAYTKSKVENDIITPEKQRSGMIWRGMLMSTTLTIVVDSMTCASWFALPVISASRGAVVGLLPISLFMAFRTSVNLCALVISSKILHDMGEVGDGIFPRVFSCVIQWSKIVGDNVVTSQRRPLWTAFEGRGITLGRREPTV</sequence>